<dbReference type="AlphaFoldDB" id="A0A919P7W0"/>
<keyword evidence="4 5" id="KW-0720">Serine protease</keyword>
<feature type="region of interest" description="Disordered" evidence="6">
    <location>
        <begin position="351"/>
        <end position="371"/>
    </location>
</feature>
<evidence type="ECO:0000256" key="2">
    <source>
        <dbReference type="ARBA" id="ARBA00022670"/>
    </source>
</evidence>
<feature type="domain" description="Peptidase S8/S53" evidence="8">
    <location>
        <begin position="44"/>
        <end position="308"/>
    </location>
</feature>
<evidence type="ECO:0000313" key="9">
    <source>
        <dbReference type="EMBL" id="GIG23747.1"/>
    </source>
</evidence>
<feature type="active site" description="Charge relay system" evidence="5">
    <location>
        <position position="259"/>
    </location>
</feature>
<dbReference type="InterPro" id="IPR015500">
    <property type="entry name" value="Peptidase_S8_subtilisin-rel"/>
</dbReference>
<reference evidence="9" key="1">
    <citation type="submission" date="2021-01" db="EMBL/GenBank/DDBJ databases">
        <title>Whole genome shotgun sequence of Cellulomonas chitinilytica NBRC 110799.</title>
        <authorList>
            <person name="Komaki H."/>
            <person name="Tamura T."/>
        </authorList>
    </citation>
    <scope>NUCLEOTIDE SEQUENCE</scope>
    <source>
        <strain evidence="9">NBRC 110799</strain>
    </source>
</reference>
<dbReference type="PANTHER" id="PTHR43806">
    <property type="entry name" value="PEPTIDASE S8"/>
    <property type="match status" value="1"/>
</dbReference>
<dbReference type="EMBL" id="BONK01000031">
    <property type="protein sequence ID" value="GIG23747.1"/>
    <property type="molecule type" value="Genomic_DNA"/>
</dbReference>
<dbReference type="InterPro" id="IPR050131">
    <property type="entry name" value="Peptidase_S8_subtilisin-like"/>
</dbReference>
<dbReference type="InterPro" id="IPR000209">
    <property type="entry name" value="Peptidase_S8/S53_dom"/>
</dbReference>
<dbReference type="RefSeq" id="WP_203758759.1">
    <property type="nucleotide sequence ID" value="NZ_BONK01000031.1"/>
</dbReference>
<evidence type="ECO:0000256" key="4">
    <source>
        <dbReference type="ARBA" id="ARBA00022825"/>
    </source>
</evidence>
<evidence type="ECO:0000259" key="8">
    <source>
        <dbReference type="Pfam" id="PF00082"/>
    </source>
</evidence>
<evidence type="ECO:0000313" key="10">
    <source>
        <dbReference type="Proteomes" id="UP000632740"/>
    </source>
</evidence>
<evidence type="ECO:0000256" key="6">
    <source>
        <dbReference type="SAM" id="MobiDB-lite"/>
    </source>
</evidence>
<dbReference type="SUPFAM" id="SSF52743">
    <property type="entry name" value="Subtilisin-like"/>
    <property type="match status" value="1"/>
</dbReference>
<keyword evidence="7" id="KW-0472">Membrane</keyword>
<keyword evidence="7" id="KW-0812">Transmembrane</keyword>
<dbReference type="GO" id="GO:0006508">
    <property type="term" value="P:proteolysis"/>
    <property type="evidence" value="ECO:0007669"/>
    <property type="project" value="UniProtKB-KW"/>
</dbReference>
<evidence type="ECO:0000256" key="1">
    <source>
        <dbReference type="ARBA" id="ARBA00011073"/>
    </source>
</evidence>
<dbReference type="GO" id="GO:0004252">
    <property type="term" value="F:serine-type endopeptidase activity"/>
    <property type="evidence" value="ECO:0007669"/>
    <property type="project" value="UniProtKB-UniRule"/>
</dbReference>
<name>A0A919P7W0_9CELL</name>
<evidence type="ECO:0000256" key="7">
    <source>
        <dbReference type="SAM" id="Phobius"/>
    </source>
</evidence>
<dbReference type="Pfam" id="PF00082">
    <property type="entry name" value="Peptidase_S8"/>
    <property type="match status" value="1"/>
</dbReference>
<organism evidence="9 10">
    <name type="scientific">Cellulomonas chitinilytica</name>
    <dbReference type="NCBI Taxonomy" id="398759"/>
    <lineage>
        <taxon>Bacteria</taxon>
        <taxon>Bacillati</taxon>
        <taxon>Actinomycetota</taxon>
        <taxon>Actinomycetes</taxon>
        <taxon>Micrococcales</taxon>
        <taxon>Cellulomonadaceae</taxon>
        <taxon>Cellulomonas</taxon>
    </lineage>
</organism>
<dbReference type="PRINTS" id="PR00723">
    <property type="entry name" value="SUBTILISIN"/>
</dbReference>
<feature type="transmembrane region" description="Helical" evidence="7">
    <location>
        <begin position="378"/>
        <end position="401"/>
    </location>
</feature>
<dbReference type="PROSITE" id="PS51892">
    <property type="entry name" value="SUBTILASE"/>
    <property type="match status" value="1"/>
</dbReference>
<keyword evidence="2 5" id="KW-0645">Protease</keyword>
<feature type="active site" description="Charge relay system" evidence="5">
    <location>
        <position position="53"/>
    </location>
</feature>
<evidence type="ECO:0000256" key="5">
    <source>
        <dbReference type="PROSITE-ProRule" id="PRU01240"/>
    </source>
</evidence>
<evidence type="ECO:0000256" key="3">
    <source>
        <dbReference type="ARBA" id="ARBA00022801"/>
    </source>
</evidence>
<keyword evidence="7" id="KW-1133">Transmembrane helix</keyword>
<keyword evidence="10" id="KW-1185">Reference proteome</keyword>
<dbReference type="Proteomes" id="UP000632740">
    <property type="component" value="Unassembled WGS sequence"/>
</dbReference>
<dbReference type="PANTHER" id="PTHR43806:SF11">
    <property type="entry name" value="CEREVISIN-RELATED"/>
    <property type="match status" value="1"/>
</dbReference>
<comment type="caution">
    <text evidence="9">The sequence shown here is derived from an EMBL/GenBank/DDBJ whole genome shotgun (WGS) entry which is preliminary data.</text>
</comment>
<comment type="similarity">
    <text evidence="1 5">Belongs to the peptidase S8 family.</text>
</comment>
<protein>
    <recommendedName>
        <fullName evidence="8">Peptidase S8/S53 domain-containing protein</fullName>
    </recommendedName>
</protein>
<accession>A0A919P7W0</accession>
<dbReference type="Gene3D" id="3.40.50.200">
    <property type="entry name" value="Peptidase S8/S53 domain"/>
    <property type="match status" value="1"/>
</dbReference>
<sequence length="413" mass="41223">MRSLAVAAVMVPVGVALVGAGDPQGGLWYYNESGMATIHETTTGEGITIAVLDSPLNPDTPDLAGVDIATTGACAAEPGGPVLPSTATDESAMHGTGIVAYIVGTGAGVDGQAGVLGVAPGAKVHHYNATNFVDGCAASETALDGTSTLIDAIDDGANIVNMSFGGAGGSTHVPVDDIPRALASGAILVGATPNEAGAALDPPAAYNGVVSVAAIGPDGARSPDAATGEHLGVLAPGDDMLALGPGGSWTQYGMANGSSGATAYTSAALALVWSRYPDATSNQILQSLARNTGPEDHELTHDAEHGYGIVNVRHMLEHDPTGYPDENPFLWDDPGDYGPTKQDILAAAEQTGGTPSGTVTPAPRFTDPSADPDGASSLPWVAIGAGVVLVVAVVVVVLLVLRRRSGRSPGEAS</sequence>
<dbReference type="InterPro" id="IPR036852">
    <property type="entry name" value="Peptidase_S8/S53_dom_sf"/>
</dbReference>
<proteinExistence type="inferred from homology"/>
<feature type="active site" description="Charge relay system" evidence="5">
    <location>
        <position position="94"/>
    </location>
</feature>
<gene>
    <name evidence="9" type="ORF">Cch01nite_44710</name>
</gene>
<keyword evidence="3 5" id="KW-0378">Hydrolase</keyword>